<evidence type="ECO:0000259" key="7">
    <source>
        <dbReference type="Pfam" id="PF05175"/>
    </source>
</evidence>
<keyword evidence="2 6" id="KW-0489">Methyltransferase</keyword>
<evidence type="ECO:0000256" key="6">
    <source>
        <dbReference type="HAMAP-Rule" id="MF_01872"/>
    </source>
</evidence>
<dbReference type="InterPro" id="IPR029063">
    <property type="entry name" value="SAM-dependent_MTases_sf"/>
</dbReference>
<comment type="catalytic activity">
    <reaction evidence="6">
        <text>adenosine(37) in tRNA1(Val) + S-adenosyl-L-methionine = N(6)-methyladenosine(37) in tRNA1(Val) + S-adenosyl-L-homocysteine + H(+)</text>
        <dbReference type="Rhea" id="RHEA:43160"/>
        <dbReference type="Rhea" id="RHEA-COMP:10369"/>
        <dbReference type="Rhea" id="RHEA-COMP:10370"/>
        <dbReference type="ChEBI" id="CHEBI:15378"/>
        <dbReference type="ChEBI" id="CHEBI:57856"/>
        <dbReference type="ChEBI" id="CHEBI:59789"/>
        <dbReference type="ChEBI" id="CHEBI:74411"/>
        <dbReference type="ChEBI" id="CHEBI:74449"/>
        <dbReference type="EC" id="2.1.1.223"/>
    </reaction>
</comment>
<dbReference type="GO" id="GO:0003676">
    <property type="term" value="F:nucleic acid binding"/>
    <property type="evidence" value="ECO:0007669"/>
    <property type="project" value="InterPro"/>
</dbReference>
<gene>
    <name evidence="8" type="ORF">SAMN05216361_4243</name>
</gene>
<dbReference type="GO" id="GO:0005737">
    <property type="term" value="C:cytoplasm"/>
    <property type="evidence" value="ECO:0007669"/>
    <property type="project" value="UniProtKB-SubCell"/>
</dbReference>
<dbReference type="InterPro" id="IPR022882">
    <property type="entry name" value="tRNA_adenine-N6_MeTrfase"/>
</dbReference>
<dbReference type="HAMAP" id="MF_01872">
    <property type="entry name" value="tRNA_methyltr_YfiC"/>
    <property type="match status" value="1"/>
</dbReference>
<dbReference type="InterPro" id="IPR050210">
    <property type="entry name" value="tRNA_Adenine-N(6)_MTase"/>
</dbReference>
<reference evidence="9" key="1">
    <citation type="submission" date="2016-11" db="EMBL/GenBank/DDBJ databases">
        <authorList>
            <person name="Varghese N."/>
            <person name="Submissions S."/>
        </authorList>
    </citation>
    <scope>NUCLEOTIDE SEQUENCE [LARGE SCALE GENOMIC DNA]</scope>
    <source>
        <strain evidence="9">CGMCC 1.8995</strain>
    </source>
</reference>
<dbReference type="PANTHER" id="PTHR47739:SF1">
    <property type="entry name" value="TRNA1(VAL) (ADENINE(37)-N6)-METHYLTRANSFERASE"/>
    <property type="match status" value="1"/>
</dbReference>
<evidence type="ECO:0000256" key="1">
    <source>
        <dbReference type="ARBA" id="ARBA00022490"/>
    </source>
</evidence>
<keyword evidence="9" id="KW-1185">Reference proteome</keyword>
<accession>A0A1M5RUE4</accession>
<evidence type="ECO:0000256" key="4">
    <source>
        <dbReference type="ARBA" id="ARBA00022691"/>
    </source>
</evidence>
<dbReference type="GO" id="GO:0016430">
    <property type="term" value="F:tRNA (adenine-N6)-methyltransferase activity"/>
    <property type="evidence" value="ECO:0007669"/>
    <property type="project" value="UniProtKB-UniRule"/>
</dbReference>
<dbReference type="GO" id="GO:0008033">
    <property type="term" value="P:tRNA processing"/>
    <property type="evidence" value="ECO:0007669"/>
    <property type="project" value="UniProtKB-UniRule"/>
</dbReference>
<comment type="subcellular location">
    <subcellularLocation>
        <location evidence="6">Cytoplasm</location>
    </subcellularLocation>
</comment>
<keyword evidence="1 6" id="KW-0963">Cytoplasm</keyword>
<evidence type="ECO:0000256" key="3">
    <source>
        <dbReference type="ARBA" id="ARBA00022679"/>
    </source>
</evidence>
<name>A0A1M5RUE4_9ALTE</name>
<evidence type="ECO:0000313" key="8">
    <source>
        <dbReference type="EMBL" id="SHH29925.1"/>
    </source>
</evidence>
<dbReference type="InterPro" id="IPR002052">
    <property type="entry name" value="DNA_methylase_N6_adenine_CS"/>
</dbReference>
<protein>
    <recommendedName>
        <fullName evidence="6">tRNA1(Val) (adenine(37)-N6)-methyltransferase</fullName>
        <ecNumber evidence="6">2.1.1.223</ecNumber>
    </recommendedName>
    <alternativeName>
        <fullName evidence="6">tRNA m6A37 methyltransferase</fullName>
    </alternativeName>
</protein>
<keyword evidence="4 6" id="KW-0949">S-adenosyl-L-methionine</keyword>
<dbReference type="SUPFAM" id="SSF53335">
    <property type="entry name" value="S-adenosyl-L-methionine-dependent methyltransferases"/>
    <property type="match status" value="1"/>
</dbReference>
<feature type="domain" description="Methyltransferase small" evidence="7">
    <location>
        <begin position="28"/>
        <end position="131"/>
    </location>
</feature>
<evidence type="ECO:0000313" key="9">
    <source>
        <dbReference type="Proteomes" id="UP000184520"/>
    </source>
</evidence>
<dbReference type="RefSeq" id="WP_084526766.1">
    <property type="nucleotide sequence ID" value="NZ_FQWD01000008.1"/>
</dbReference>
<dbReference type="EC" id="2.1.1.223" evidence="6"/>
<dbReference type="InterPro" id="IPR007848">
    <property type="entry name" value="Small_mtfrase_dom"/>
</dbReference>
<dbReference type="EMBL" id="FQWD01000008">
    <property type="protein sequence ID" value="SHH29925.1"/>
    <property type="molecule type" value="Genomic_DNA"/>
</dbReference>
<evidence type="ECO:0000256" key="2">
    <source>
        <dbReference type="ARBA" id="ARBA00022603"/>
    </source>
</evidence>
<dbReference type="Pfam" id="PF05175">
    <property type="entry name" value="MTS"/>
    <property type="match status" value="1"/>
</dbReference>
<dbReference type="AlphaFoldDB" id="A0A1M5RUE4"/>
<dbReference type="PANTHER" id="PTHR47739">
    <property type="entry name" value="TRNA1(VAL) (ADENINE(37)-N6)-METHYLTRANSFERASE"/>
    <property type="match status" value="1"/>
</dbReference>
<dbReference type="CDD" id="cd02440">
    <property type="entry name" value="AdoMet_MTases"/>
    <property type="match status" value="1"/>
</dbReference>
<dbReference type="Proteomes" id="UP000184520">
    <property type="component" value="Unassembled WGS sequence"/>
</dbReference>
<sequence length="243" mass="27444">MTKPAGFQCKQFFVAHEQCAMKVGTDSLILGSIAEPVHARRILDIGTGSGLLALMMAQKSDANCTVDAVELDERAALQAETNFAQSPWAERLCVKREDIAHFEPDARYDLIISNPPYFAGTDDRTRAYETMDEQRKLARLEHGLRIEDFFRHCARLLAGEGSVYCVYPHQRHNDVVNAASDAGLFVDQRWDVHNKADSLPKVSVYRLSAMASFTQIHSLTIRNEDNSYTDEFKTLCQAFYLNF</sequence>
<comment type="similarity">
    <text evidence="6">Belongs to the methyltransferase superfamily. tRNA (adenine-N(6)-)-methyltransferase family.</text>
</comment>
<keyword evidence="3 6" id="KW-0808">Transferase</keyword>
<dbReference type="PROSITE" id="PS00092">
    <property type="entry name" value="N6_MTASE"/>
    <property type="match status" value="1"/>
</dbReference>
<keyword evidence="5 6" id="KW-0819">tRNA processing</keyword>
<comment type="function">
    <text evidence="6">Specifically methylates the adenine in position 37 of tRNA(1)(Val) (anticodon cmo5UAC).</text>
</comment>
<dbReference type="Gene3D" id="3.40.50.150">
    <property type="entry name" value="Vaccinia Virus protein VP39"/>
    <property type="match status" value="1"/>
</dbReference>
<proteinExistence type="inferred from homology"/>
<dbReference type="GO" id="GO:0032259">
    <property type="term" value="P:methylation"/>
    <property type="evidence" value="ECO:0007669"/>
    <property type="project" value="UniProtKB-KW"/>
</dbReference>
<dbReference type="STRING" id="634436.SAMN05216361_4243"/>
<organism evidence="8 9">
    <name type="scientific">Marisediminitalea aggregata</name>
    <dbReference type="NCBI Taxonomy" id="634436"/>
    <lineage>
        <taxon>Bacteria</taxon>
        <taxon>Pseudomonadati</taxon>
        <taxon>Pseudomonadota</taxon>
        <taxon>Gammaproteobacteria</taxon>
        <taxon>Alteromonadales</taxon>
        <taxon>Alteromonadaceae</taxon>
        <taxon>Marisediminitalea</taxon>
    </lineage>
</organism>
<evidence type="ECO:0000256" key="5">
    <source>
        <dbReference type="ARBA" id="ARBA00022694"/>
    </source>
</evidence>